<evidence type="ECO:0000256" key="2">
    <source>
        <dbReference type="ARBA" id="ARBA00023015"/>
    </source>
</evidence>
<dbReference type="Proteomes" id="UP001589828">
    <property type="component" value="Unassembled WGS sequence"/>
</dbReference>
<evidence type="ECO:0000313" key="7">
    <source>
        <dbReference type="EMBL" id="MFC0512982.1"/>
    </source>
</evidence>
<dbReference type="Pfam" id="PF08281">
    <property type="entry name" value="Sigma70_r4_2"/>
    <property type="match status" value="1"/>
</dbReference>
<feature type="domain" description="RNA polymerase sigma-70 region 2" evidence="5">
    <location>
        <begin position="27"/>
        <end position="90"/>
    </location>
</feature>
<dbReference type="InterPro" id="IPR007627">
    <property type="entry name" value="RNA_pol_sigma70_r2"/>
</dbReference>
<dbReference type="SUPFAM" id="SSF88946">
    <property type="entry name" value="Sigma2 domain of RNA polymerase sigma factors"/>
    <property type="match status" value="1"/>
</dbReference>
<keyword evidence="4" id="KW-0804">Transcription</keyword>
<accession>A0ABV6L0R2</accession>
<comment type="caution">
    <text evidence="7">The sequence shown here is derived from an EMBL/GenBank/DDBJ whole genome shotgun (WGS) entry which is preliminary data.</text>
</comment>
<dbReference type="PANTHER" id="PTHR43133:SF46">
    <property type="entry name" value="RNA POLYMERASE SIGMA-70 FACTOR ECF SUBFAMILY"/>
    <property type="match status" value="1"/>
</dbReference>
<keyword evidence="3" id="KW-0731">Sigma factor</keyword>
<comment type="similarity">
    <text evidence="1">Belongs to the sigma-70 factor family. ECF subfamily.</text>
</comment>
<dbReference type="InterPro" id="IPR013249">
    <property type="entry name" value="RNA_pol_sigma70_r4_t2"/>
</dbReference>
<dbReference type="InterPro" id="IPR014284">
    <property type="entry name" value="RNA_pol_sigma-70_dom"/>
</dbReference>
<dbReference type="InterPro" id="IPR039425">
    <property type="entry name" value="RNA_pol_sigma-70-like"/>
</dbReference>
<feature type="domain" description="RNA polymerase sigma factor 70 region 4 type 2" evidence="6">
    <location>
        <begin position="124"/>
        <end position="175"/>
    </location>
</feature>
<dbReference type="InterPro" id="IPR036388">
    <property type="entry name" value="WH-like_DNA-bd_sf"/>
</dbReference>
<evidence type="ECO:0000256" key="3">
    <source>
        <dbReference type="ARBA" id="ARBA00023082"/>
    </source>
</evidence>
<evidence type="ECO:0000259" key="6">
    <source>
        <dbReference type="Pfam" id="PF08281"/>
    </source>
</evidence>
<dbReference type="SUPFAM" id="SSF88659">
    <property type="entry name" value="Sigma3 and sigma4 domains of RNA polymerase sigma factors"/>
    <property type="match status" value="1"/>
</dbReference>
<dbReference type="PANTHER" id="PTHR43133">
    <property type="entry name" value="RNA POLYMERASE ECF-TYPE SIGMA FACTO"/>
    <property type="match status" value="1"/>
</dbReference>
<reference evidence="7 8" key="1">
    <citation type="submission" date="2024-09" db="EMBL/GenBank/DDBJ databases">
        <authorList>
            <person name="Sun Q."/>
            <person name="Mori K."/>
        </authorList>
    </citation>
    <scope>NUCLEOTIDE SEQUENCE [LARGE SCALE GENOMIC DNA]</scope>
    <source>
        <strain evidence="7 8">NCAIM B.02415</strain>
    </source>
</reference>
<organism evidence="7 8">
    <name type="scientific">Mucilaginibacter angelicae</name>
    <dbReference type="NCBI Taxonomy" id="869718"/>
    <lineage>
        <taxon>Bacteria</taxon>
        <taxon>Pseudomonadati</taxon>
        <taxon>Bacteroidota</taxon>
        <taxon>Sphingobacteriia</taxon>
        <taxon>Sphingobacteriales</taxon>
        <taxon>Sphingobacteriaceae</taxon>
        <taxon>Mucilaginibacter</taxon>
    </lineage>
</organism>
<evidence type="ECO:0000256" key="1">
    <source>
        <dbReference type="ARBA" id="ARBA00010641"/>
    </source>
</evidence>
<dbReference type="NCBIfam" id="TIGR02937">
    <property type="entry name" value="sigma70-ECF"/>
    <property type="match status" value="1"/>
</dbReference>
<proteinExistence type="inferred from homology"/>
<protein>
    <submittedName>
        <fullName evidence="7">RNA polymerase sigma factor</fullName>
    </submittedName>
</protein>
<gene>
    <name evidence="7" type="ORF">ACFFGT_02185</name>
</gene>
<dbReference type="Gene3D" id="1.10.10.10">
    <property type="entry name" value="Winged helix-like DNA-binding domain superfamily/Winged helix DNA-binding domain"/>
    <property type="match status" value="1"/>
</dbReference>
<dbReference type="InterPro" id="IPR013324">
    <property type="entry name" value="RNA_pol_sigma_r3/r4-like"/>
</dbReference>
<evidence type="ECO:0000313" key="8">
    <source>
        <dbReference type="Proteomes" id="UP001589828"/>
    </source>
</evidence>
<keyword evidence="2" id="KW-0805">Transcription regulation</keyword>
<dbReference type="RefSeq" id="WP_377020857.1">
    <property type="nucleotide sequence ID" value="NZ_JBHLTS010000004.1"/>
</dbReference>
<dbReference type="Pfam" id="PF04542">
    <property type="entry name" value="Sigma70_r2"/>
    <property type="match status" value="1"/>
</dbReference>
<keyword evidence="8" id="KW-1185">Reference proteome</keyword>
<name>A0ABV6L0R2_9SPHI</name>
<dbReference type="EMBL" id="JBHLTS010000004">
    <property type="protein sequence ID" value="MFC0512982.1"/>
    <property type="molecule type" value="Genomic_DNA"/>
</dbReference>
<sequence length="194" mass="22985">MTLVKKISDRELIELFRQGDHDAYTEIYSRYSGVLYLHAYNKLRNREEVKDIIQELFTTLWINRESISLEINLAGYLYQAIQNRVLKLYAYKKVRSVYIDKIQEVHEAGNQITDHLIRTKQLAEMIEQEVNTLPEKMREVFLLSRKNYMSHKMISQYLGIAETTVKAHIHHALKILRGKLTPMVLMMLLARYLL</sequence>
<dbReference type="Gene3D" id="1.10.1740.10">
    <property type="match status" value="1"/>
</dbReference>
<dbReference type="InterPro" id="IPR013325">
    <property type="entry name" value="RNA_pol_sigma_r2"/>
</dbReference>
<evidence type="ECO:0000256" key="4">
    <source>
        <dbReference type="ARBA" id="ARBA00023163"/>
    </source>
</evidence>
<evidence type="ECO:0000259" key="5">
    <source>
        <dbReference type="Pfam" id="PF04542"/>
    </source>
</evidence>